<dbReference type="RefSeq" id="WP_133531283.1">
    <property type="nucleotide sequence ID" value="NZ_SNXX01000043.1"/>
</dbReference>
<protein>
    <submittedName>
        <fullName evidence="1">Uncharacterized protein</fullName>
    </submittedName>
</protein>
<evidence type="ECO:0000313" key="1">
    <source>
        <dbReference type="EMBL" id="TDP83890.1"/>
    </source>
</evidence>
<accession>A0A4R6RCK6</accession>
<dbReference type="AlphaFoldDB" id="A0A4R6RCK6"/>
<evidence type="ECO:0000313" key="2">
    <source>
        <dbReference type="Proteomes" id="UP000295176"/>
    </source>
</evidence>
<proteinExistence type="predicted"/>
<dbReference type="EMBL" id="SNXX01000043">
    <property type="protein sequence ID" value="TDP83890.1"/>
    <property type="molecule type" value="Genomic_DNA"/>
</dbReference>
<sequence length="165" mass="18588">MKMYKEDFIIKKIIFLTLILCLLFSTVTLAQEMTKENILQRLDEISAIENDIARLEAYDQFVSNLNINSTESSSSSPINSVIAKYSGNGTQNTRPFEVNSPWEIQWDATGQIFQVYLYDGNGNLVDVAANQMEGGKGSYYSPKTGSFYLQINGMGDWEIKIVNVD</sequence>
<organism evidence="1 2">
    <name type="scientific">Halanaerobium saccharolyticum</name>
    <dbReference type="NCBI Taxonomy" id="43595"/>
    <lineage>
        <taxon>Bacteria</taxon>
        <taxon>Bacillati</taxon>
        <taxon>Bacillota</taxon>
        <taxon>Clostridia</taxon>
        <taxon>Halanaerobiales</taxon>
        <taxon>Halanaerobiaceae</taxon>
        <taxon>Halanaerobium</taxon>
    </lineage>
</organism>
<dbReference type="Proteomes" id="UP000295176">
    <property type="component" value="Unassembled WGS sequence"/>
</dbReference>
<gene>
    <name evidence="1" type="ORF">C7957_14315</name>
</gene>
<name>A0A4R6RCK6_9FIRM</name>
<comment type="caution">
    <text evidence="1">The sequence shown here is derived from an EMBL/GenBank/DDBJ whole genome shotgun (WGS) entry which is preliminary data.</text>
</comment>
<reference evidence="1 2" key="1">
    <citation type="submission" date="2019-03" db="EMBL/GenBank/DDBJ databases">
        <title>Subsurface microbial communities from deep shales in Ohio and West Virginia, USA.</title>
        <authorList>
            <person name="Wrighton K."/>
        </authorList>
    </citation>
    <scope>NUCLEOTIDE SEQUENCE [LARGE SCALE GENOMIC DNA]</scope>
    <source>
        <strain evidence="1 2">MSL 7</strain>
    </source>
</reference>